<dbReference type="AlphaFoldDB" id="A0A7W4ZB41"/>
<accession>A0A7W4ZB41</accession>
<evidence type="ECO:0000313" key="1">
    <source>
        <dbReference type="EMBL" id="MBB3063492.1"/>
    </source>
</evidence>
<dbReference type="RefSeq" id="WP_183463723.1">
    <property type="nucleotide sequence ID" value="NZ_JACHWZ010000032.1"/>
</dbReference>
<organism evidence="1 2">
    <name type="scientific">Microbulbifer rhizosphaerae</name>
    <dbReference type="NCBI Taxonomy" id="1562603"/>
    <lineage>
        <taxon>Bacteria</taxon>
        <taxon>Pseudomonadati</taxon>
        <taxon>Pseudomonadota</taxon>
        <taxon>Gammaproteobacteria</taxon>
        <taxon>Cellvibrionales</taxon>
        <taxon>Microbulbiferaceae</taxon>
        <taxon>Microbulbifer</taxon>
    </lineage>
</organism>
<comment type="caution">
    <text evidence="1">The sequence shown here is derived from an EMBL/GenBank/DDBJ whole genome shotgun (WGS) entry which is preliminary data.</text>
</comment>
<evidence type="ECO:0000313" key="2">
    <source>
        <dbReference type="Proteomes" id="UP000535937"/>
    </source>
</evidence>
<gene>
    <name evidence="1" type="ORF">FHS09_004350</name>
</gene>
<sequence>MQNINIQSKKAKFIAIKYASLRWYDRMWIRARLETEQKRNLDKILNSFKTKNLDKLSYSEIDGIIQEMDMHCVTNDISVQQGIQSGERLPRAIQKVLSKEKGSSSMTGEVTPHVESTVVKLHDLYKAGVI</sequence>
<dbReference type="Proteomes" id="UP000535937">
    <property type="component" value="Unassembled WGS sequence"/>
</dbReference>
<name>A0A7W4ZB41_9GAMM</name>
<dbReference type="EMBL" id="JACHWZ010000032">
    <property type="protein sequence ID" value="MBB3063492.1"/>
    <property type="molecule type" value="Genomic_DNA"/>
</dbReference>
<proteinExistence type="predicted"/>
<protein>
    <submittedName>
        <fullName evidence="1">Uncharacterized protein</fullName>
    </submittedName>
</protein>
<keyword evidence="2" id="KW-1185">Reference proteome</keyword>
<reference evidence="1 2" key="1">
    <citation type="submission" date="2020-08" db="EMBL/GenBank/DDBJ databases">
        <title>Genomic Encyclopedia of Type Strains, Phase III (KMG-III): the genomes of soil and plant-associated and newly described type strains.</title>
        <authorList>
            <person name="Whitman W."/>
        </authorList>
    </citation>
    <scope>NUCLEOTIDE SEQUENCE [LARGE SCALE GENOMIC DNA]</scope>
    <source>
        <strain evidence="1 2">CECT 8799</strain>
    </source>
</reference>